<dbReference type="GeneID" id="16997913"/>
<keyword evidence="7" id="KW-0962">Peroxisome biogenesis</keyword>
<evidence type="ECO:0000259" key="20">
    <source>
        <dbReference type="PROSITE" id="PS50089"/>
    </source>
</evidence>
<dbReference type="InterPro" id="IPR006845">
    <property type="entry name" value="Pex_N"/>
</dbReference>
<evidence type="ECO:0000256" key="19">
    <source>
        <dbReference type="SAM" id="MobiDB-lite"/>
    </source>
</evidence>
<evidence type="ECO:0000256" key="10">
    <source>
        <dbReference type="ARBA" id="ARBA00022723"/>
    </source>
</evidence>
<dbReference type="PANTHER" id="PTHR23350">
    <property type="entry name" value="PEROXISOME ASSEMBLY PROTEIN 10"/>
    <property type="match status" value="1"/>
</dbReference>
<evidence type="ECO:0000256" key="14">
    <source>
        <dbReference type="ARBA" id="ARBA00022927"/>
    </source>
</evidence>
<keyword evidence="14" id="KW-0653">Protein transport</keyword>
<keyword evidence="13" id="KW-0862">Zinc</keyword>
<dbReference type="OMA" id="YCDVVQL"/>
<dbReference type="GO" id="GO:0016558">
    <property type="term" value="P:protein import into peroxisome matrix"/>
    <property type="evidence" value="ECO:0007669"/>
    <property type="project" value="InterPro"/>
</dbReference>
<evidence type="ECO:0000256" key="15">
    <source>
        <dbReference type="ARBA" id="ARBA00022989"/>
    </source>
</evidence>
<evidence type="ECO:0000256" key="2">
    <source>
        <dbReference type="ARBA" id="ARBA00004585"/>
    </source>
</evidence>
<keyword evidence="12" id="KW-0833">Ubl conjugation pathway</keyword>
<organism evidence="21 22">
    <name type="scientific">Cyanidioschyzon merolae (strain NIES-3377 / 10D)</name>
    <name type="common">Unicellular red alga</name>
    <dbReference type="NCBI Taxonomy" id="280699"/>
    <lineage>
        <taxon>Eukaryota</taxon>
        <taxon>Rhodophyta</taxon>
        <taxon>Bangiophyceae</taxon>
        <taxon>Cyanidiales</taxon>
        <taxon>Cyanidiaceae</taxon>
        <taxon>Cyanidioschyzon</taxon>
    </lineage>
</organism>
<keyword evidence="11 18" id="KW-0863">Zinc-finger</keyword>
<dbReference type="OrthoDB" id="6270329at2759"/>
<dbReference type="GO" id="GO:0061630">
    <property type="term" value="F:ubiquitin protein ligase activity"/>
    <property type="evidence" value="ECO:0007669"/>
    <property type="project" value="UniProtKB-EC"/>
</dbReference>
<evidence type="ECO:0000256" key="12">
    <source>
        <dbReference type="ARBA" id="ARBA00022786"/>
    </source>
</evidence>
<evidence type="ECO:0000256" key="7">
    <source>
        <dbReference type="ARBA" id="ARBA00022593"/>
    </source>
</evidence>
<evidence type="ECO:0000256" key="9">
    <source>
        <dbReference type="ARBA" id="ARBA00022692"/>
    </source>
</evidence>
<comment type="similarity">
    <text evidence="4">Belongs to the pex2/pex10/pex12 family.</text>
</comment>
<keyword evidence="16" id="KW-0472">Membrane</keyword>
<dbReference type="KEGG" id="cme:CYME_CMT012C"/>
<evidence type="ECO:0000313" key="22">
    <source>
        <dbReference type="Proteomes" id="UP000007014"/>
    </source>
</evidence>
<protein>
    <recommendedName>
        <fullName evidence="5">RING-type E3 ubiquitin transferase</fullName>
        <ecNumber evidence="5">2.3.2.27</ecNumber>
    </recommendedName>
</protein>
<evidence type="ECO:0000256" key="3">
    <source>
        <dbReference type="ARBA" id="ARBA00004906"/>
    </source>
</evidence>
<dbReference type="EMBL" id="AP006502">
    <property type="protein sequence ID" value="BAM83049.1"/>
    <property type="molecule type" value="Genomic_DNA"/>
</dbReference>
<keyword evidence="9" id="KW-0812">Transmembrane</keyword>
<dbReference type="EC" id="2.3.2.27" evidence="5"/>
<dbReference type="CDD" id="cd16527">
    <property type="entry name" value="RING-HC_PEX10"/>
    <property type="match status" value="1"/>
</dbReference>
<dbReference type="PROSITE" id="PS50089">
    <property type="entry name" value="ZF_RING_2"/>
    <property type="match status" value="1"/>
</dbReference>
<feature type="domain" description="RING-type" evidence="20">
    <location>
        <begin position="390"/>
        <end position="428"/>
    </location>
</feature>
<feature type="compositionally biased region" description="Polar residues" evidence="19">
    <location>
        <begin position="72"/>
        <end position="91"/>
    </location>
</feature>
<keyword evidence="22" id="KW-1185">Reference proteome</keyword>
<proteinExistence type="inferred from homology"/>
<comment type="subcellular location">
    <subcellularLocation>
        <location evidence="2">Peroxisome membrane</location>
        <topology evidence="2">Multi-pass membrane protein</topology>
    </subcellularLocation>
</comment>
<dbReference type="GO" id="GO:0008270">
    <property type="term" value="F:zinc ion binding"/>
    <property type="evidence" value="ECO:0007669"/>
    <property type="project" value="UniProtKB-KW"/>
</dbReference>
<evidence type="ECO:0000256" key="8">
    <source>
        <dbReference type="ARBA" id="ARBA00022679"/>
    </source>
</evidence>
<reference evidence="21 22" key="2">
    <citation type="journal article" date="2007" name="BMC Biol.">
        <title>A 100%-complete sequence reveals unusually simple genomic features in the hot-spring red alga Cyanidioschyzon merolae.</title>
        <authorList>
            <person name="Nozaki H."/>
            <person name="Takano H."/>
            <person name="Misumi O."/>
            <person name="Terasawa K."/>
            <person name="Matsuzaki M."/>
            <person name="Maruyama S."/>
            <person name="Nishida K."/>
            <person name="Yagisawa F."/>
            <person name="Yoshida Y."/>
            <person name="Fujiwara T."/>
            <person name="Takio S."/>
            <person name="Tamura K."/>
            <person name="Chung S.J."/>
            <person name="Nakamura S."/>
            <person name="Kuroiwa H."/>
            <person name="Tanaka K."/>
            <person name="Sato N."/>
            <person name="Kuroiwa T."/>
        </authorList>
    </citation>
    <scope>NUCLEOTIDE SEQUENCE [LARGE SCALE GENOMIC DNA]</scope>
    <source>
        <strain evidence="21 22">10D</strain>
    </source>
</reference>
<gene>
    <name evidence="21" type="ORF">CYME_CMT012C</name>
</gene>
<evidence type="ECO:0000256" key="5">
    <source>
        <dbReference type="ARBA" id="ARBA00012483"/>
    </source>
</evidence>
<evidence type="ECO:0000256" key="11">
    <source>
        <dbReference type="ARBA" id="ARBA00022771"/>
    </source>
</evidence>
<dbReference type="InterPro" id="IPR001841">
    <property type="entry name" value="Znf_RING"/>
</dbReference>
<comment type="catalytic activity">
    <reaction evidence="1">
        <text>S-ubiquitinyl-[E2 ubiquitin-conjugating enzyme]-L-cysteine + [acceptor protein]-L-lysine = [E2 ubiquitin-conjugating enzyme]-L-cysteine + N(6)-ubiquitinyl-[acceptor protein]-L-lysine.</text>
        <dbReference type="EC" id="2.3.2.27"/>
    </reaction>
</comment>
<dbReference type="Pfam" id="PF04757">
    <property type="entry name" value="Pex2_Pex12"/>
    <property type="match status" value="1"/>
</dbReference>
<dbReference type="Gene3D" id="3.30.40.10">
    <property type="entry name" value="Zinc/RING finger domain, C3HC4 (zinc finger)"/>
    <property type="match status" value="1"/>
</dbReference>
<keyword evidence="10" id="KW-0479">Metal-binding</keyword>
<evidence type="ECO:0000313" key="21">
    <source>
        <dbReference type="EMBL" id="BAM83049.1"/>
    </source>
</evidence>
<evidence type="ECO:0000256" key="1">
    <source>
        <dbReference type="ARBA" id="ARBA00000900"/>
    </source>
</evidence>
<dbReference type="Gramene" id="CMT012CT">
    <property type="protein sequence ID" value="CMT012CT"/>
    <property type="gene ID" value="CMT012C"/>
</dbReference>
<dbReference type="InterPro" id="IPR017907">
    <property type="entry name" value="Znf_RING_CS"/>
</dbReference>
<keyword evidence="17" id="KW-0576">Peroxisome</keyword>
<dbReference type="STRING" id="280699.M1VC72"/>
<dbReference type="SMART" id="SM00184">
    <property type="entry name" value="RING"/>
    <property type="match status" value="1"/>
</dbReference>
<dbReference type="eggNOG" id="KOG0317">
    <property type="taxonomic scope" value="Eukaryota"/>
</dbReference>
<dbReference type="PROSITE" id="PS00518">
    <property type="entry name" value="ZF_RING_1"/>
    <property type="match status" value="1"/>
</dbReference>
<dbReference type="AlphaFoldDB" id="M1VC72"/>
<evidence type="ECO:0000256" key="16">
    <source>
        <dbReference type="ARBA" id="ARBA00023136"/>
    </source>
</evidence>
<dbReference type="RefSeq" id="XP_005539085.1">
    <property type="nucleotide sequence ID" value="XM_005539028.1"/>
</dbReference>
<evidence type="ECO:0000256" key="13">
    <source>
        <dbReference type="ARBA" id="ARBA00022833"/>
    </source>
</evidence>
<name>M1VC72_CYAM1</name>
<keyword evidence="6" id="KW-0813">Transport</keyword>
<evidence type="ECO:0000256" key="18">
    <source>
        <dbReference type="PROSITE-ProRule" id="PRU00175"/>
    </source>
</evidence>
<dbReference type="SUPFAM" id="SSF57850">
    <property type="entry name" value="RING/U-box"/>
    <property type="match status" value="1"/>
</dbReference>
<accession>M1VC72</accession>
<evidence type="ECO:0000256" key="17">
    <source>
        <dbReference type="ARBA" id="ARBA00023140"/>
    </source>
</evidence>
<reference evidence="21 22" key="1">
    <citation type="journal article" date="2004" name="Nature">
        <title>Genome sequence of the ultrasmall unicellular red alga Cyanidioschyzon merolae 10D.</title>
        <authorList>
            <person name="Matsuzaki M."/>
            <person name="Misumi O."/>
            <person name="Shin-i T."/>
            <person name="Maruyama S."/>
            <person name="Takahara M."/>
            <person name="Miyagishima S."/>
            <person name="Mori T."/>
            <person name="Nishida K."/>
            <person name="Yagisawa F."/>
            <person name="Nishida K."/>
            <person name="Yoshida Y."/>
            <person name="Nishimura Y."/>
            <person name="Nakao S."/>
            <person name="Kobayashi T."/>
            <person name="Momoyama Y."/>
            <person name="Higashiyama T."/>
            <person name="Minoda A."/>
            <person name="Sano M."/>
            <person name="Nomoto H."/>
            <person name="Oishi K."/>
            <person name="Hayashi H."/>
            <person name="Ohta F."/>
            <person name="Nishizaka S."/>
            <person name="Haga S."/>
            <person name="Miura S."/>
            <person name="Morishita T."/>
            <person name="Kabeya Y."/>
            <person name="Terasawa K."/>
            <person name="Suzuki Y."/>
            <person name="Ishii Y."/>
            <person name="Asakawa S."/>
            <person name="Takano H."/>
            <person name="Ohta N."/>
            <person name="Kuroiwa H."/>
            <person name="Tanaka K."/>
            <person name="Shimizu N."/>
            <person name="Sugano S."/>
            <person name="Sato N."/>
            <person name="Nozaki H."/>
            <person name="Ogasawara N."/>
            <person name="Kohara Y."/>
            <person name="Kuroiwa T."/>
        </authorList>
    </citation>
    <scope>NUCLEOTIDE SEQUENCE [LARGE SCALE GENOMIC DNA]</scope>
    <source>
        <strain evidence="21 22">10D</strain>
    </source>
</reference>
<sequence>MATLTRASVRVPVAQQAEVLRASEKDKQVRNELARALQNIWQGGSIVLGRFLHIQRLNQRWSRAQRAPSRVPLSTGQAQGTSRSSTLGSLQQPWEPLGAPPTAFRFLSDLVFYWSTVGIGRQTPGEEFCDLFECTIATGDRIQVATLSWKQRLLETLLYATIDSFQLLLYWLRVALRRVARFLERDWYSQCLLSRERRCRVASTLRFVDTCCARLQLLQSSDRHALALTIQWLMRVHLALFYLYGRYYDPAKRLAGVRLVHIGRSRAYSPRYDALGLLLIVQLVLEPIDVLMQRPAWKRKLRVLFKWALELFRKMYASVSTSKRIAGDGVSQARPQMVTAVHTTDRFSGEETGLPGSRTTDQQRSWSVVSPKFEPVPTARRARNESRHRCVLCLDQCQDPTCTACGHVFCWICILDWVRQQNSCPVCRREAQLNDLRCLYSLG</sequence>
<dbReference type="Proteomes" id="UP000007014">
    <property type="component" value="Chromosome 20"/>
</dbReference>
<feature type="region of interest" description="Disordered" evidence="19">
    <location>
        <begin position="67"/>
        <end position="91"/>
    </location>
</feature>
<keyword evidence="8" id="KW-0808">Transferase</keyword>
<evidence type="ECO:0000256" key="6">
    <source>
        <dbReference type="ARBA" id="ARBA00022448"/>
    </source>
</evidence>
<dbReference type="InterPro" id="IPR013083">
    <property type="entry name" value="Znf_RING/FYVE/PHD"/>
</dbReference>
<keyword evidence="15" id="KW-1133">Transmembrane helix</keyword>
<dbReference type="InterPro" id="IPR025654">
    <property type="entry name" value="PEX2/10"/>
</dbReference>
<dbReference type="GO" id="GO:0005778">
    <property type="term" value="C:peroxisomal membrane"/>
    <property type="evidence" value="ECO:0007669"/>
    <property type="project" value="UniProtKB-SubCell"/>
</dbReference>
<comment type="pathway">
    <text evidence="3">Protein modification; protein ubiquitination.</text>
</comment>
<dbReference type="PANTHER" id="PTHR23350:SF0">
    <property type="entry name" value="PEROXISOME BIOGENESIS FACTOR 10"/>
    <property type="match status" value="1"/>
</dbReference>
<dbReference type="HOGENOM" id="CLU_618749_0_0_1"/>
<evidence type="ECO:0000256" key="4">
    <source>
        <dbReference type="ARBA" id="ARBA00008704"/>
    </source>
</evidence>
<dbReference type="Pfam" id="PF13923">
    <property type="entry name" value="zf-C3HC4_2"/>
    <property type="match status" value="1"/>
</dbReference>